<evidence type="ECO:0000259" key="6">
    <source>
        <dbReference type="Pfam" id="PF22819"/>
    </source>
</evidence>
<keyword evidence="5" id="KW-0812">Transmembrane</keyword>
<dbReference type="PANTHER" id="PTHR43343:SF3">
    <property type="entry name" value="PROTEASE DO-LIKE 8, CHLOROPLASTIC"/>
    <property type="match status" value="1"/>
</dbReference>
<dbReference type="Proteomes" id="UP000614490">
    <property type="component" value="Unassembled WGS sequence"/>
</dbReference>
<evidence type="ECO:0000313" key="8">
    <source>
        <dbReference type="Proteomes" id="UP000614490"/>
    </source>
</evidence>
<dbReference type="Pfam" id="PF13365">
    <property type="entry name" value="Trypsin_2"/>
    <property type="match status" value="1"/>
</dbReference>
<protein>
    <submittedName>
        <fullName evidence="7">Trypsin-like peptidase domain-containing protein</fullName>
    </submittedName>
</protein>
<keyword evidence="5" id="KW-1133">Transmembrane helix</keyword>
<keyword evidence="5" id="KW-0472">Membrane</keyword>
<feature type="compositionally biased region" description="Basic and acidic residues" evidence="4">
    <location>
        <begin position="76"/>
        <end position="97"/>
    </location>
</feature>
<keyword evidence="8" id="KW-1185">Reference proteome</keyword>
<feature type="region of interest" description="Disordered" evidence="4">
    <location>
        <begin position="65"/>
        <end position="114"/>
    </location>
</feature>
<dbReference type="SUPFAM" id="SSF50494">
    <property type="entry name" value="Trypsin-like serine proteases"/>
    <property type="match status" value="1"/>
</dbReference>
<dbReference type="AlphaFoldDB" id="A0A931HXL8"/>
<reference evidence="7 8" key="1">
    <citation type="journal article" date="2005" name="Int. J. Syst. Evol. Microbiol.">
        <title>Halobacillus yeomjeoni sp. nov., isolated from a marine solar saltern in Korea.</title>
        <authorList>
            <person name="Yoon J.H."/>
            <person name="Kang S.J."/>
            <person name="Lee C.H."/>
            <person name="Oh H.W."/>
            <person name="Oh T.K."/>
        </authorList>
    </citation>
    <scope>NUCLEOTIDE SEQUENCE [LARGE SCALE GENOMIC DNA]</scope>
    <source>
        <strain evidence="7 8">KCTC 3957</strain>
    </source>
</reference>
<evidence type="ECO:0000256" key="4">
    <source>
        <dbReference type="SAM" id="MobiDB-lite"/>
    </source>
</evidence>
<dbReference type="Gene3D" id="2.40.10.120">
    <property type="match status" value="1"/>
</dbReference>
<evidence type="ECO:0000256" key="5">
    <source>
        <dbReference type="SAM" id="Phobius"/>
    </source>
</evidence>
<dbReference type="RefSeq" id="WP_197317948.1">
    <property type="nucleotide sequence ID" value="NZ_JADZSC010000003.1"/>
</dbReference>
<accession>A0A931HXL8</accession>
<feature type="domain" description="TcaA protein NTF2-like" evidence="6">
    <location>
        <begin position="342"/>
        <end position="452"/>
    </location>
</feature>
<proteinExistence type="predicted"/>
<evidence type="ECO:0000256" key="3">
    <source>
        <dbReference type="ARBA" id="ARBA00022825"/>
    </source>
</evidence>
<keyword evidence="2" id="KW-0378">Hydrolase</keyword>
<dbReference type="Pfam" id="PF22819">
    <property type="entry name" value="TcaA_5th"/>
    <property type="match status" value="1"/>
</dbReference>
<name>A0A931HXL8_9BACI</name>
<dbReference type="InterPro" id="IPR051201">
    <property type="entry name" value="Chloro_Bact_Ser_Proteases"/>
</dbReference>
<evidence type="ECO:0000256" key="1">
    <source>
        <dbReference type="ARBA" id="ARBA00022670"/>
    </source>
</evidence>
<dbReference type="InterPro" id="IPR001940">
    <property type="entry name" value="Peptidase_S1C"/>
</dbReference>
<comment type="caution">
    <text evidence="7">The sequence shown here is derived from an EMBL/GenBank/DDBJ whole genome shotgun (WGS) entry which is preliminary data.</text>
</comment>
<gene>
    <name evidence="7" type="ORF">H0267_13920</name>
</gene>
<dbReference type="PRINTS" id="PR00834">
    <property type="entry name" value="PROTEASES2C"/>
</dbReference>
<evidence type="ECO:0000256" key="2">
    <source>
        <dbReference type="ARBA" id="ARBA00022801"/>
    </source>
</evidence>
<keyword evidence="1" id="KW-0645">Protease</keyword>
<dbReference type="GO" id="GO:0004252">
    <property type="term" value="F:serine-type endopeptidase activity"/>
    <property type="evidence" value="ECO:0007669"/>
    <property type="project" value="InterPro"/>
</dbReference>
<dbReference type="EMBL" id="JADZSC010000003">
    <property type="protein sequence ID" value="MBH0231321.1"/>
    <property type="molecule type" value="Genomic_DNA"/>
</dbReference>
<dbReference type="InterPro" id="IPR009003">
    <property type="entry name" value="Peptidase_S1_PA"/>
</dbReference>
<evidence type="ECO:0000313" key="7">
    <source>
        <dbReference type="EMBL" id="MBH0231321.1"/>
    </source>
</evidence>
<feature type="transmembrane region" description="Helical" evidence="5">
    <location>
        <begin position="32"/>
        <end position="54"/>
    </location>
</feature>
<organism evidence="7 8">
    <name type="scientific">Halobacillus yeomjeoni</name>
    <dbReference type="NCBI Taxonomy" id="311194"/>
    <lineage>
        <taxon>Bacteria</taxon>
        <taxon>Bacillati</taxon>
        <taxon>Bacillota</taxon>
        <taxon>Bacilli</taxon>
        <taxon>Bacillales</taxon>
        <taxon>Bacillaceae</taxon>
        <taxon>Halobacillus</taxon>
    </lineage>
</organism>
<sequence>MLCPKCQSSNTDQARFCVQCGHSMTPSSKKHIGWLFVIVVSFCLVWTGVIYYYFENKKELVEVTNEPQPAEVVETTVEKPKTDSDAEKTSPPEKNKDAPSTAPKPDTPEGKEKKEIIDKAQGKVYTILTDHSQGSGFLFKKNGTVVTNAHVVAGFTDVQVRNRNGSQMSGKVIGISNVYDVALIRVDQLAGQSPLPIETKKSKVGTEVIALGTPLGLENTASIGYLTGVDRSFEEGFKYENAYQIDAQISPGSSGGPLLDGETGKVIGINSARLNADSSIGFSIPMYTLTDQLNSWSNAPMSTDDVINAFAIDNSMDDYDFGEEYEEEPYEDDYPSTFDEASLSAFIIEFRNNYELALEQEDFSYIEPYLEYESTAYRDLYEYLHETFGKGMIFEFTQNQVTNVEIQNDYAIVSTFETFDFMNAAGEWSVYERIKDYVVVMDEFNSYMIRNIEIHQ</sequence>
<dbReference type="GO" id="GO:0006508">
    <property type="term" value="P:proteolysis"/>
    <property type="evidence" value="ECO:0007669"/>
    <property type="project" value="UniProtKB-KW"/>
</dbReference>
<keyword evidence="3" id="KW-0720">Serine protease</keyword>
<dbReference type="PANTHER" id="PTHR43343">
    <property type="entry name" value="PEPTIDASE S12"/>
    <property type="match status" value="1"/>
</dbReference>
<dbReference type="InterPro" id="IPR054528">
    <property type="entry name" value="TcaA_5th"/>
</dbReference>